<evidence type="ECO:0000313" key="3">
    <source>
        <dbReference type="Proteomes" id="UP001066276"/>
    </source>
</evidence>
<feature type="compositionally biased region" description="Basic and acidic residues" evidence="1">
    <location>
        <begin position="135"/>
        <end position="151"/>
    </location>
</feature>
<reference evidence="2" key="1">
    <citation type="journal article" date="2022" name="bioRxiv">
        <title>Sequencing and chromosome-scale assembly of the giantPleurodeles waltlgenome.</title>
        <authorList>
            <person name="Brown T."/>
            <person name="Elewa A."/>
            <person name="Iarovenko S."/>
            <person name="Subramanian E."/>
            <person name="Araus A.J."/>
            <person name="Petzold A."/>
            <person name="Susuki M."/>
            <person name="Suzuki K.-i.T."/>
            <person name="Hayashi T."/>
            <person name="Toyoda A."/>
            <person name="Oliveira C."/>
            <person name="Osipova E."/>
            <person name="Leigh N.D."/>
            <person name="Simon A."/>
            <person name="Yun M.H."/>
        </authorList>
    </citation>
    <scope>NUCLEOTIDE SEQUENCE</scope>
    <source>
        <strain evidence="2">20211129_DDA</strain>
        <tissue evidence="2">Liver</tissue>
    </source>
</reference>
<organism evidence="2 3">
    <name type="scientific">Pleurodeles waltl</name>
    <name type="common">Iberian ribbed newt</name>
    <dbReference type="NCBI Taxonomy" id="8319"/>
    <lineage>
        <taxon>Eukaryota</taxon>
        <taxon>Metazoa</taxon>
        <taxon>Chordata</taxon>
        <taxon>Craniata</taxon>
        <taxon>Vertebrata</taxon>
        <taxon>Euteleostomi</taxon>
        <taxon>Amphibia</taxon>
        <taxon>Batrachia</taxon>
        <taxon>Caudata</taxon>
        <taxon>Salamandroidea</taxon>
        <taxon>Salamandridae</taxon>
        <taxon>Pleurodelinae</taxon>
        <taxon>Pleurodeles</taxon>
    </lineage>
</organism>
<feature type="compositionally biased region" description="Basic residues" evidence="1">
    <location>
        <begin position="230"/>
        <end position="244"/>
    </location>
</feature>
<protein>
    <submittedName>
        <fullName evidence="2">Uncharacterized protein</fullName>
    </submittedName>
</protein>
<sequence>MCSLRSSQARLLLPAPAHIQKVHLENLLRPRPGPYILGSSYRYRYLSEQSRRAVELRRLRRLRSRRAELSTWFQHNTSSFHERGNEVWGDFQRRINCRLAKSMAKPIKHRRKRGRDEEQDDQTGTEAWKITKSRRGIEQPRRAAGGREERGPVSAGRGTGGRVSSRRRRRGRDEDQDDQTGTEAWKTTKSRRRRATPDRSQRKVTGRREGAYRPATLREERAQSGTETKRGRKRGKRKFVYFIK</sequence>
<feature type="region of interest" description="Disordered" evidence="1">
    <location>
        <begin position="102"/>
        <end position="244"/>
    </location>
</feature>
<feature type="compositionally biased region" description="Basic and acidic residues" evidence="1">
    <location>
        <begin position="195"/>
        <end position="222"/>
    </location>
</feature>
<proteinExistence type="predicted"/>
<comment type="caution">
    <text evidence="2">The sequence shown here is derived from an EMBL/GenBank/DDBJ whole genome shotgun (WGS) entry which is preliminary data.</text>
</comment>
<evidence type="ECO:0000256" key="1">
    <source>
        <dbReference type="SAM" id="MobiDB-lite"/>
    </source>
</evidence>
<accession>A0AAV7VNM9</accession>
<evidence type="ECO:0000313" key="2">
    <source>
        <dbReference type="EMBL" id="KAJ1203002.1"/>
    </source>
</evidence>
<gene>
    <name evidence="2" type="ORF">NDU88_006797</name>
</gene>
<dbReference type="EMBL" id="JANPWB010000003">
    <property type="protein sequence ID" value="KAJ1203002.1"/>
    <property type="molecule type" value="Genomic_DNA"/>
</dbReference>
<name>A0AAV7VNM9_PLEWA</name>
<dbReference type="Proteomes" id="UP001066276">
    <property type="component" value="Chromosome 2_1"/>
</dbReference>
<keyword evidence="3" id="KW-1185">Reference proteome</keyword>
<dbReference type="AlphaFoldDB" id="A0AAV7VNM9"/>